<feature type="transmembrane region" description="Helical" evidence="14">
    <location>
        <begin position="236"/>
        <end position="257"/>
    </location>
</feature>
<evidence type="ECO:0000256" key="10">
    <source>
        <dbReference type="ARBA" id="ARBA00023170"/>
    </source>
</evidence>
<proteinExistence type="inferred from homology"/>
<keyword evidence="12 13" id="KW-0807">Transducer</keyword>
<dbReference type="AlphaFoldDB" id="A0A3B4ZK26"/>
<keyword evidence="5 14" id="KW-0552">Olfaction</keyword>
<dbReference type="PRINTS" id="PR00237">
    <property type="entry name" value="GPCRRHODOPSN"/>
</dbReference>
<dbReference type="PROSITE" id="PS50262">
    <property type="entry name" value="G_PROTEIN_RECEP_F1_2"/>
    <property type="match status" value="1"/>
</dbReference>
<keyword evidence="3 14" id="KW-0716">Sensory transduction</keyword>
<organism evidence="16">
    <name type="scientific">Stegastes partitus</name>
    <name type="common">bicolor damselfish</name>
    <dbReference type="NCBI Taxonomy" id="144197"/>
    <lineage>
        <taxon>Eukaryota</taxon>
        <taxon>Metazoa</taxon>
        <taxon>Chordata</taxon>
        <taxon>Craniata</taxon>
        <taxon>Vertebrata</taxon>
        <taxon>Euteleostomi</taxon>
        <taxon>Actinopterygii</taxon>
        <taxon>Neopterygii</taxon>
        <taxon>Teleostei</taxon>
        <taxon>Neoteleostei</taxon>
        <taxon>Acanthomorphata</taxon>
        <taxon>Ovalentaria</taxon>
        <taxon>Pomacentridae</taxon>
        <taxon>Stegastes</taxon>
    </lineage>
</organism>
<dbReference type="GO" id="GO:0005549">
    <property type="term" value="F:odorant binding"/>
    <property type="evidence" value="ECO:0007669"/>
    <property type="project" value="TreeGrafter"/>
</dbReference>
<dbReference type="OrthoDB" id="10017003at2759"/>
<dbReference type="InterPro" id="IPR000725">
    <property type="entry name" value="Olfact_rcpt"/>
</dbReference>
<feature type="transmembrane region" description="Helical" evidence="14">
    <location>
        <begin position="96"/>
        <end position="118"/>
    </location>
</feature>
<dbReference type="PRINTS" id="PR00245">
    <property type="entry name" value="OLFACTORYR"/>
</dbReference>
<dbReference type="GeneTree" id="ENSGT01030000234640"/>
<evidence type="ECO:0000313" key="16">
    <source>
        <dbReference type="Ensembl" id="ENSSPAP00000007991.1"/>
    </source>
</evidence>
<dbReference type="STRING" id="144197.ENSSPAP00000007991"/>
<reference evidence="18" key="2">
    <citation type="submission" date="2025-04" db="UniProtKB">
        <authorList>
            <consortium name="RefSeq"/>
        </authorList>
    </citation>
    <scope>IDENTIFICATION</scope>
</reference>
<feature type="domain" description="G-protein coupled receptors family 1 profile" evidence="15">
    <location>
        <begin position="39"/>
        <end position="287"/>
    </location>
</feature>
<evidence type="ECO:0000256" key="1">
    <source>
        <dbReference type="ARBA" id="ARBA00004651"/>
    </source>
</evidence>
<keyword evidence="7 13" id="KW-0297">G-protein coupled receptor</keyword>
<evidence type="ECO:0000256" key="8">
    <source>
        <dbReference type="ARBA" id="ARBA00023136"/>
    </source>
</evidence>
<dbReference type="Ensembl" id="ENSSPAT00000008145.1">
    <property type="protein sequence ID" value="ENSSPAP00000007991.1"/>
    <property type="gene ID" value="ENSSPAG00000006086.1"/>
</dbReference>
<keyword evidence="11" id="KW-0325">Glycoprotein</keyword>
<evidence type="ECO:0000256" key="2">
    <source>
        <dbReference type="ARBA" id="ARBA00022475"/>
    </source>
</evidence>
<dbReference type="GO" id="GO:0004930">
    <property type="term" value="F:G protein-coupled receptor activity"/>
    <property type="evidence" value="ECO:0007669"/>
    <property type="project" value="UniProtKB-KW"/>
</dbReference>
<keyword evidence="9" id="KW-1015">Disulfide bond</keyword>
<evidence type="ECO:0000256" key="9">
    <source>
        <dbReference type="ARBA" id="ARBA00023157"/>
    </source>
</evidence>
<dbReference type="PANTHER" id="PTHR26451:SF847">
    <property type="entry name" value="ODORANT RECEPTOR-RELATED"/>
    <property type="match status" value="1"/>
</dbReference>
<dbReference type="Proteomes" id="UP000694891">
    <property type="component" value="Unplaced"/>
</dbReference>
<dbReference type="GeneID" id="103370629"/>
<feature type="transmembrane region" description="Helical" evidence="14">
    <location>
        <begin position="56"/>
        <end position="76"/>
    </location>
</feature>
<comment type="similarity">
    <text evidence="13">Belongs to the G-protein coupled receptor 1 family.</text>
</comment>
<evidence type="ECO:0000256" key="11">
    <source>
        <dbReference type="ARBA" id="ARBA00023180"/>
    </source>
</evidence>
<feature type="transmembrane region" description="Helical" evidence="14">
    <location>
        <begin position="23"/>
        <end position="49"/>
    </location>
</feature>
<evidence type="ECO:0000256" key="13">
    <source>
        <dbReference type="RuleBase" id="RU000688"/>
    </source>
</evidence>
<dbReference type="GO" id="GO:0005886">
    <property type="term" value="C:plasma membrane"/>
    <property type="evidence" value="ECO:0007669"/>
    <property type="project" value="UniProtKB-SubCell"/>
</dbReference>
<evidence type="ECO:0000256" key="14">
    <source>
        <dbReference type="RuleBase" id="RU363047"/>
    </source>
</evidence>
<evidence type="ECO:0000256" key="3">
    <source>
        <dbReference type="ARBA" id="ARBA00022606"/>
    </source>
</evidence>
<keyword evidence="10 13" id="KW-0675">Receptor</keyword>
<evidence type="ECO:0000259" key="15">
    <source>
        <dbReference type="PROSITE" id="PS50262"/>
    </source>
</evidence>
<protein>
    <recommendedName>
        <fullName evidence="14">Olfactory receptor</fullName>
    </recommendedName>
</protein>
<dbReference type="Pfam" id="PF13853">
    <property type="entry name" value="7tm_4"/>
    <property type="match status" value="1"/>
</dbReference>
<evidence type="ECO:0000256" key="12">
    <source>
        <dbReference type="ARBA" id="ARBA00023224"/>
    </source>
</evidence>
<keyword evidence="4 13" id="KW-0812">Transmembrane</keyword>
<evidence type="ECO:0000313" key="17">
    <source>
        <dbReference type="Proteomes" id="UP000694891"/>
    </source>
</evidence>
<evidence type="ECO:0000256" key="7">
    <source>
        <dbReference type="ARBA" id="ARBA00023040"/>
    </source>
</evidence>
<dbReference type="PROSITE" id="PS00237">
    <property type="entry name" value="G_PROTEIN_RECEP_F1_1"/>
    <property type="match status" value="1"/>
</dbReference>
<evidence type="ECO:0000256" key="4">
    <source>
        <dbReference type="ARBA" id="ARBA00022692"/>
    </source>
</evidence>
<reference evidence="16" key="1">
    <citation type="submission" date="2023-09" db="UniProtKB">
        <authorList>
            <consortium name="Ensembl"/>
        </authorList>
    </citation>
    <scope>IDENTIFICATION</scope>
</reference>
<gene>
    <name evidence="18" type="primary">LOC103370629</name>
</gene>
<dbReference type="InterPro" id="IPR052921">
    <property type="entry name" value="GPCR1_Superfamily_Member"/>
</dbReference>
<name>A0A3B4ZK26_9TELE</name>
<evidence type="ECO:0000313" key="18">
    <source>
        <dbReference type="RefSeq" id="XP_008297971.1"/>
    </source>
</evidence>
<dbReference type="SUPFAM" id="SSF81321">
    <property type="entry name" value="Family A G protein-coupled receptor-like"/>
    <property type="match status" value="1"/>
</dbReference>
<dbReference type="RefSeq" id="XP_008297971.1">
    <property type="nucleotide sequence ID" value="XM_008299749.1"/>
</dbReference>
<feature type="transmembrane region" description="Helical" evidence="14">
    <location>
        <begin position="139"/>
        <end position="156"/>
    </location>
</feature>
<keyword evidence="8 14" id="KW-0472">Membrane</keyword>
<accession>A0A3B4ZK26</accession>
<feature type="transmembrane region" description="Helical" evidence="14">
    <location>
        <begin position="269"/>
        <end position="289"/>
    </location>
</feature>
<comment type="subcellular location">
    <subcellularLocation>
        <location evidence="1 14">Cell membrane</location>
        <topology evidence="1 14">Multi-pass membrane protein</topology>
    </subcellularLocation>
</comment>
<sequence length="308" mass="35507">MNTEPNVTYLTFAGHVEIDKYRYLYFAIMFTAYVLIFCSNSTIVCLIMIHKSLHEPMYVFIAALLLNSVFFSTVIYPKLLMDFLSEKQIISYQACLFQVFFFYSLSCSEFMLLAVTAFDRYVSICKPLHYTTIMRRTTVSSFLLLAWLAPACHVAVPVMTNINQKLCGFTLKGIFCNNSLQRLPCANSKVLFIYGAAGVFTVTLLPMLFVLFTYTKIFMITYRSCGEVRKKAAQTCLPHLFVLINYTCLLLYDLIIVRIESDRPKTARFVMTLQIVIYNPLFNPIIYGLKMKEISKHLKTLFCHVRAN</sequence>
<dbReference type="FunFam" id="1.20.1070.10:FF:000024">
    <property type="entry name" value="Olfactory receptor"/>
    <property type="match status" value="1"/>
</dbReference>
<dbReference type="InterPro" id="IPR000276">
    <property type="entry name" value="GPCR_Rhodpsn"/>
</dbReference>
<keyword evidence="6 14" id="KW-1133">Transmembrane helix</keyword>
<dbReference type="Gene3D" id="1.20.1070.10">
    <property type="entry name" value="Rhodopsin 7-helix transmembrane proteins"/>
    <property type="match status" value="1"/>
</dbReference>
<dbReference type="PANTHER" id="PTHR26451">
    <property type="entry name" value="G_PROTEIN_RECEP_F1_2 DOMAIN-CONTAINING PROTEIN"/>
    <property type="match status" value="1"/>
</dbReference>
<dbReference type="InterPro" id="IPR017452">
    <property type="entry name" value="GPCR_Rhodpsn_7TM"/>
</dbReference>
<dbReference type="GO" id="GO:0004984">
    <property type="term" value="F:olfactory receptor activity"/>
    <property type="evidence" value="ECO:0007669"/>
    <property type="project" value="InterPro"/>
</dbReference>
<keyword evidence="17" id="KW-1185">Reference proteome</keyword>
<feature type="transmembrane region" description="Helical" evidence="14">
    <location>
        <begin position="191"/>
        <end position="215"/>
    </location>
</feature>
<evidence type="ECO:0000256" key="5">
    <source>
        <dbReference type="ARBA" id="ARBA00022725"/>
    </source>
</evidence>
<evidence type="ECO:0000256" key="6">
    <source>
        <dbReference type="ARBA" id="ARBA00022989"/>
    </source>
</evidence>
<keyword evidence="2 14" id="KW-1003">Cell membrane</keyword>